<keyword evidence="6" id="KW-0539">Nucleus</keyword>
<feature type="compositionally biased region" description="Polar residues" evidence="7">
    <location>
        <begin position="464"/>
        <end position="474"/>
    </location>
</feature>
<dbReference type="GO" id="GO:0008270">
    <property type="term" value="F:zinc ion binding"/>
    <property type="evidence" value="ECO:0007669"/>
    <property type="project" value="UniProtKB-UniRule"/>
</dbReference>
<organism evidence="9 10">
    <name type="scientific">Miscanthus lutarioriparius</name>
    <dbReference type="NCBI Taxonomy" id="422564"/>
    <lineage>
        <taxon>Eukaryota</taxon>
        <taxon>Viridiplantae</taxon>
        <taxon>Streptophyta</taxon>
        <taxon>Embryophyta</taxon>
        <taxon>Tracheophyta</taxon>
        <taxon>Spermatophyta</taxon>
        <taxon>Magnoliopsida</taxon>
        <taxon>Liliopsida</taxon>
        <taxon>Poales</taxon>
        <taxon>Poaceae</taxon>
        <taxon>PACMAD clade</taxon>
        <taxon>Panicoideae</taxon>
        <taxon>Andropogonodae</taxon>
        <taxon>Andropogoneae</taxon>
        <taxon>Saccharinae</taxon>
        <taxon>Miscanthus</taxon>
    </lineage>
</organism>
<dbReference type="Pfam" id="PF04434">
    <property type="entry name" value="SWIM"/>
    <property type="match status" value="1"/>
</dbReference>
<evidence type="ECO:0000256" key="4">
    <source>
        <dbReference type="ARBA" id="ARBA00022833"/>
    </source>
</evidence>
<evidence type="ECO:0000313" key="10">
    <source>
        <dbReference type="Proteomes" id="UP000604825"/>
    </source>
</evidence>
<dbReference type="OrthoDB" id="644714at2759"/>
<feature type="compositionally biased region" description="Basic and acidic residues" evidence="7">
    <location>
        <begin position="435"/>
        <end position="445"/>
    </location>
</feature>
<evidence type="ECO:0000256" key="7">
    <source>
        <dbReference type="SAM" id="MobiDB-lite"/>
    </source>
</evidence>
<dbReference type="EMBL" id="CAJGYO010000002">
    <property type="protein sequence ID" value="CAD6212355.1"/>
    <property type="molecule type" value="Genomic_DNA"/>
</dbReference>
<dbReference type="InterPro" id="IPR006564">
    <property type="entry name" value="Znf_PMZ"/>
</dbReference>
<dbReference type="Proteomes" id="UP000604825">
    <property type="component" value="Unassembled WGS sequence"/>
</dbReference>
<feature type="region of interest" description="Disordered" evidence="7">
    <location>
        <begin position="412"/>
        <end position="495"/>
    </location>
</feature>
<evidence type="ECO:0000256" key="5">
    <source>
        <dbReference type="PROSITE-ProRule" id="PRU00325"/>
    </source>
</evidence>
<evidence type="ECO:0000313" key="9">
    <source>
        <dbReference type="EMBL" id="CAD6212355.1"/>
    </source>
</evidence>
<evidence type="ECO:0000256" key="3">
    <source>
        <dbReference type="ARBA" id="ARBA00022771"/>
    </source>
</evidence>
<dbReference type="PANTHER" id="PTHR31669">
    <property type="entry name" value="PROTEIN FAR1-RELATED SEQUENCE 10-RELATED"/>
    <property type="match status" value="1"/>
</dbReference>
<evidence type="ECO:0000256" key="6">
    <source>
        <dbReference type="RuleBase" id="RU367018"/>
    </source>
</evidence>
<keyword evidence="10" id="KW-1185">Reference proteome</keyword>
<dbReference type="SMART" id="SM00575">
    <property type="entry name" value="ZnF_PMZ"/>
    <property type="match status" value="1"/>
</dbReference>
<evidence type="ECO:0000256" key="1">
    <source>
        <dbReference type="ARBA" id="ARBA00005889"/>
    </source>
</evidence>
<dbReference type="InterPro" id="IPR031052">
    <property type="entry name" value="FHY3/FAR1"/>
</dbReference>
<dbReference type="PANTHER" id="PTHR31669:SF299">
    <property type="entry name" value="PROTEIN FAR1-RELATED SEQUENCE"/>
    <property type="match status" value="1"/>
</dbReference>
<protein>
    <recommendedName>
        <fullName evidence="6">Protein FAR1-RELATED SEQUENCE</fullName>
    </recommendedName>
</protein>
<keyword evidence="3 5" id="KW-0863">Zinc-finger</keyword>
<dbReference type="GO" id="GO:0006355">
    <property type="term" value="P:regulation of DNA-templated transcription"/>
    <property type="evidence" value="ECO:0007669"/>
    <property type="project" value="UniProtKB-UniRule"/>
</dbReference>
<proteinExistence type="inferred from homology"/>
<feature type="domain" description="SWIM-type" evidence="8">
    <location>
        <begin position="279"/>
        <end position="326"/>
    </location>
</feature>
<comment type="function">
    <text evidence="6">Putative transcription activator involved in regulating light control of development.</text>
</comment>
<dbReference type="GO" id="GO:0005634">
    <property type="term" value="C:nucleus"/>
    <property type="evidence" value="ECO:0007669"/>
    <property type="project" value="UniProtKB-SubCell"/>
</dbReference>
<keyword evidence="4 6" id="KW-0862">Zinc</keyword>
<dbReference type="PROSITE" id="PS50966">
    <property type="entry name" value="ZF_SWIM"/>
    <property type="match status" value="1"/>
</dbReference>
<dbReference type="InterPro" id="IPR007527">
    <property type="entry name" value="Znf_SWIM"/>
</dbReference>
<comment type="similarity">
    <text evidence="1 6">Belongs to the FHY3/FAR1 family.</text>
</comment>
<gene>
    <name evidence="9" type="ORF">NCGR_LOCUS8163</name>
</gene>
<name>A0A811MR95_9POAL</name>
<comment type="subcellular location">
    <subcellularLocation>
        <location evidence="6">Nucleus</location>
    </subcellularLocation>
</comment>
<keyword evidence="2 6" id="KW-0479">Metal-binding</keyword>
<comment type="caution">
    <text evidence="9">The sequence shown here is derived from an EMBL/GenBank/DDBJ whole genome shotgun (WGS) entry which is preliminary data.</text>
</comment>
<reference evidence="9" key="1">
    <citation type="submission" date="2020-10" db="EMBL/GenBank/DDBJ databases">
        <authorList>
            <person name="Han B."/>
            <person name="Lu T."/>
            <person name="Zhao Q."/>
            <person name="Huang X."/>
            <person name="Zhao Y."/>
        </authorList>
    </citation>
    <scope>NUCLEOTIDE SEQUENCE</scope>
</reference>
<evidence type="ECO:0000256" key="2">
    <source>
        <dbReference type="ARBA" id="ARBA00022723"/>
    </source>
</evidence>
<sequence length="515" mass="59238">MASQPILSMPDDASYMGASQTIPLMPHEANYMDADSPQVFGVLIKKKNLPTIVDQRRCMCEARMKISLTDGLYCIYEFEPEHNHILATSSQVHHLRSQRRITEAQLASVENAKAVVISNKATFDLMAKEAEEDDDFINAWNNLLDKYKLRNNQWLQRLFDKREKWALAYGRNTFSADMVSTQRSESMNNELKGYISVKYDILTFFEHFERLVEDERYEEVKCDFKATQSTPKLKSDLRILRHAARIFTPAIFKVFQEEVMQTLNCDLFDCGDSNAEKEYKIKVYGKRNEHVVKFSASEVEVKCSCKKFEFVGILCCHALKILDINNIKKIPEQYVLNRWTVDAKVVHIKNNSERHEDPKTKLSKRRKELCRMFVHLATRAAESDETYFMAVNNAEKLAEDVEKGLKIRADSDVGTLSHSQGTQEEDQGIKPKGLKVKEKEIHGSERPIGGFEKATWQKKKTKNDPMSSGSATEANTRRKKKGKNDPKVYGPAVEVDNVTSEQPHYTDLVRDFCYI</sequence>
<accession>A0A811MR95</accession>
<evidence type="ECO:0000259" key="8">
    <source>
        <dbReference type="PROSITE" id="PS50966"/>
    </source>
</evidence>
<dbReference type="AlphaFoldDB" id="A0A811MR95"/>